<dbReference type="CDD" id="cd22366">
    <property type="entry name" value="XisH-like"/>
    <property type="match status" value="1"/>
</dbReference>
<proteinExistence type="predicted"/>
<evidence type="ECO:0000313" key="1">
    <source>
        <dbReference type="EMBL" id="MBT9318024.1"/>
    </source>
</evidence>
<dbReference type="InterPro" id="IPR014919">
    <property type="entry name" value="XisH"/>
</dbReference>
<dbReference type="EMBL" id="JADOES010000074">
    <property type="protein sequence ID" value="MBT9318024.1"/>
    <property type="molecule type" value="Genomic_DNA"/>
</dbReference>
<protein>
    <submittedName>
        <fullName evidence="1">Fatty-acid oxidation protein subunit alpha</fullName>
    </submittedName>
</protein>
<dbReference type="Gene3D" id="3.40.1350.10">
    <property type="match status" value="1"/>
</dbReference>
<reference evidence="1" key="1">
    <citation type="submission" date="2020-11" db="EMBL/GenBank/DDBJ databases">
        <authorList>
            <person name="Konstantinou D."/>
            <person name="Gkelis S."/>
            <person name="Popin R."/>
            <person name="Fewer D."/>
            <person name="Sivonen K."/>
        </authorList>
    </citation>
    <scope>NUCLEOTIDE SEQUENCE</scope>
    <source>
        <strain evidence="1">TAU-MAC 1115</strain>
    </source>
</reference>
<dbReference type="AlphaFoldDB" id="A0A947GL36"/>
<name>A0A947GL36_9CYAN</name>
<sequence length="134" mass="15109">MTSSLAVVGNLVQAGWVVSHDPLSIRIGKIGIHVDLGLENLLGAEKEQQKIAVEIKGFLNFSKITDFYAAFGQYLCYKVALARKEPDRILYLAVPAPVYQKLFQEVLIQDVLKEYPARLLVYKLSTQEIQSWIN</sequence>
<dbReference type="Proteomes" id="UP000717364">
    <property type="component" value="Unassembled WGS sequence"/>
</dbReference>
<organism evidence="1 2">
    <name type="scientific">Leptothoe spongobia TAU-MAC 1115</name>
    <dbReference type="NCBI Taxonomy" id="1967444"/>
    <lineage>
        <taxon>Bacteria</taxon>
        <taxon>Bacillati</taxon>
        <taxon>Cyanobacteriota</taxon>
        <taxon>Cyanophyceae</taxon>
        <taxon>Nodosilineales</taxon>
        <taxon>Cymatolegaceae</taxon>
        <taxon>Leptothoe</taxon>
        <taxon>Leptothoe spongobia</taxon>
    </lineage>
</organism>
<accession>A0A947GL36</accession>
<dbReference type="SUPFAM" id="SSF52980">
    <property type="entry name" value="Restriction endonuclease-like"/>
    <property type="match status" value="1"/>
</dbReference>
<comment type="caution">
    <text evidence="1">The sequence shown here is derived from an EMBL/GenBank/DDBJ whole genome shotgun (WGS) entry which is preliminary data.</text>
</comment>
<gene>
    <name evidence="1" type="ORF">IXB50_21660</name>
</gene>
<dbReference type="InterPro" id="IPR011856">
    <property type="entry name" value="tRNA_endonuc-like_dom_sf"/>
</dbReference>
<dbReference type="InterPro" id="IPR011335">
    <property type="entry name" value="Restrct_endonuc-II-like"/>
</dbReference>
<evidence type="ECO:0000313" key="2">
    <source>
        <dbReference type="Proteomes" id="UP000717364"/>
    </source>
</evidence>
<keyword evidence="2" id="KW-1185">Reference proteome</keyword>
<reference evidence="1" key="2">
    <citation type="journal article" date="2021" name="Mar. Drugs">
        <title>Genome Reduction and Secondary Metabolism of the Marine Sponge-Associated Cyanobacterium Leptothoe.</title>
        <authorList>
            <person name="Konstantinou D."/>
            <person name="Popin R.V."/>
            <person name="Fewer D.P."/>
            <person name="Sivonen K."/>
            <person name="Gkelis S."/>
        </authorList>
    </citation>
    <scope>NUCLEOTIDE SEQUENCE</scope>
    <source>
        <strain evidence="1">TAU-MAC 1115</strain>
    </source>
</reference>
<dbReference type="Pfam" id="PF08814">
    <property type="entry name" value="XisH"/>
    <property type="match status" value="1"/>
</dbReference>
<dbReference type="GO" id="GO:0003676">
    <property type="term" value="F:nucleic acid binding"/>
    <property type="evidence" value="ECO:0007669"/>
    <property type="project" value="InterPro"/>
</dbReference>